<dbReference type="EMBL" id="QGGP01000002">
    <property type="protein sequence ID" value="PWK19634.1"/>
    <property type="molecule type" value="Genomic_DNA"/>
</dbReference>
<evidence type="ECO:0000313" key="1">
    <source>
        <dbReference type="EMBL" id="PWK19634.1"/>
    </source>
</evidence>
<evidence type="ECO:0000313" key="2">
    <source>
        <dbReference type="Proteomes" id="UP000245430"/>
    </source>
</evidence>
<reference evidence="1 2" key="1">
    <citation type="submission" date="2018-05" db="EMBL/GenBank/DDBJ databases">
        <title>Genomic Encyclopedia of Archaeal and Bacterial Type Strains, Phase II (KMG-II): from individual species to whole genera.</title>
        <authorList>
            <person name="Goeker M."/>
        </authorList>
    </citation>
    <scope>NUCLEOTIDE SEQUENCE [LARGE SCALE GENOMIC DNA]</scope>
    <source>
        <strain evidence="1 2">DSM 22637</strain>
    </source>
</reference>
<dbReference type="SUPFAM" id="SSF143011">
    <property type="entry name" value="RelE-like"/>
    <property type="match status" value="1"/>
</dbReference>
<gene>
    <name evidence="1" type="ORF">LX78_00983</name>
</gene>
<dbReference type="AlphaFoldDB" id="A0A316DNL2"/>
<keyword evidence="2" id="KW-1185">Reference proteome</keyword>
<comment type="caution">
    <text evidence="1">The sequence shown here is derived from an EMBL/GenBank/DDBJ whole genome shotgun (WGS) entry which is preliminary data.</text>
</comment>
<name>A0A316DNL2_9FLAO</name>
<dbReference type="RefSeq" id="WP_109681521.1">
    <property type="nucleotide sequence ID" value="NZ_QGGP01000002.1"/>
</dbReference>
<sequence>MELSYKNNKLEKSLTTDKGLAKSYGKLAKKIKQRRIQLESADNLEVISKLPVLRLHQHIGKGKGTWSIDIQENWRILFEINQDPIPTLEDGGIDLKAITIISIESIEDPH</sequence>
<dbReference type="Gene3D" id="3.30.2310.20">
    <property type="entry name" value="RelE-like"/>
    <property type="match status" value="1"/>
</dbReference>
<dbReference type="OrthoDB" id="9801026at2"/>
<proteinExistence type="predicted"/>
<organism evidence="1 2">
    <name type="scientific">Xanthomarina spongicola</name>
    <dbReference type="NCBI Taxonomy" id="570520"/>
    <lineage>
        <taxon>Bacteria</taxon>
        <taxon>Pseudomonadati</taxon>
        <taxon>Bacteroidota</taxon>
        <taxon>Flavobacteriia</taxon>
        <taxon>Flavobacteriales</taxon>
        <taxon>Flavobacteriaceae</taxon>
        <taxon>Xanthomarina</taxon>
    </lineage>
</organism>
<accession>A0A316DNL2</accession>
<protein>
    <submittedName>
        <fullName evidence="1">Proteic killer suppression protein</fullName>
    </submittedName>
</protein>
<dbReference type="Proteomes" id="UP000245430">
    <property type="component" value="Unassembled WGS sequence"/>
</dbReference>
<dbReference type="InterPro" id="IPR035093">
    <property type="entry name" value="RelE/ParE_toxin_dom_sf"/>
</dbReference>